<dbReference type="PANTHER" id="PTHR42760:SF78">
    <property type="entry name" value="3-OXOACYL-[ACYL-CARRIER-PROTEIN] REDUCTASE [NADH]"/>
    <property type="match status" value="1"/>
</dbReference>
<organism evidence="3 4">
    <name type="scientific">Candidatus Thermofonsia Clade 3 bacterium</name>
    <dbReference type="NCBI Taxonomy" id="2364212"/>
    <lineage>
        <taxon>Bacteria</taxon>
        <taxon>Bacillati</taxon>
        <taxon>Chloroflexota</taxon>
        <taxon>Candidatus Thermofontia</taxon>
        <taxon>Candidatus Thermofonsia Clade 3</taxon>
    </lineage>
</organism>
<name>A0A2M8QEN8_9CHLR</name>
<dbReference type="PANTHER" id="PTHR42760">
    <property type="entry name" value="SHORT-CHAIN DEHYDROGENASES/REDUCTASES FAMILY MEMBER"/>
    <property type="match status" value="1"/>
</dbReference>
<dbReference type="SUPFAM" id="SSF51735">
    <property type="entry name" value="NAD(P)-binding Rossmann-fold domains"/>
    <property type="match status" value="1"/>
</dbReference>
<comment type="caution">
    <text evidence="3">The sequence shown here is derived from an EMBL/GenBank/DDBJ whole genome shotgun (WGS) entry which is preliminary data.</text>
</comment>
<dbReference type="EMBL" id="PGTN01000019">
    <property type="protein sequence ID" value="PJF48264.1"/>
    <property type="molecule type" value="Genomic_DNA"/>
</dbReference>
<dbReference type="PRINTS" id="PR00080">
    <property type="entry name" value="SDRFAMILY"/>
</dbReference>
<dbReference type="InterPro" id="IPR020904">
    <property type="entry name" value="Sc_DH/Rdtase_CS"/>
</dbReference>
<evidence type="ECO:0000256" key="1">
    <source>
        <dbReference type="ARBA" id="ARBA00006484"/>
    </source>
</evidence>
<dbReference type="PROSITE" id="PS00061">
    <property type="entry name" value="ADH_SHORT"/>
    <property type="match status" value="1"/>
</dbReference>
<comment type="similarity">
    <text evidence="1">Belongs to the short-chain dehydrogenases/reductases (SDR) family.</text>
</comment>
<evidence type="ECO:0000256" key="2">
    <source>
        <dbReference type="ARBA" id="ARBA00023002"/>
    </source>
</evidence>
<protein>
    <submittedName>
        <fullName evidence="3">3-oxoacyl-ACP reductase</fullName>
    </submittedName>
</protein>
<dbReference type="GO" id="GO:0016616">
    <property type="term" value="F:oxidoreductase activity, acting on the CH-OH group of donors, NAD or NADP as acceptor"/>
    <property type="evidence" value="ECO:0007669"/>
    <property type="project" value="TreeGrafter"/>
</dbReference>
<sequence>MPLLPSNSVALVTGSGRGLGRAIAEKLADAGAAIILHDHRPESPAVFGEAPNLDAVVAQFRERGAKVVGVTADVADYEAMKRAVQAGEEALGPITILVNCAGGDIGASGKGKPDPNDALGISPEDLQAIFNRNLIGTIQVCKLVVPGMLTRKRGAIINIASVAALFGVEREVAYAVAKAGITHYTRCLAIECRRAGVRANVIAPGPTKTARFLATRVVDPAKMDETQPSLDRYANPAEVADATLFLASNLARFVTGQVLAVDGGMTLHPY</sequence>
<dbReference type="InterPro" id="IPR002347">
    <property type="entry name" value="SDR_fam"/>
</dbReference>
<dbReference type="Proteomes" id="UP000230790">
    <property type="component" value="Unassembled WGS sequence"/>
</dbReference>
<keyword evidence="2" id="KW-0560">Oxidoreductase</keyword>
<proteinExistence type="inferred from homology"/>
<reference evidence="3 4" key="1">
    <citation type="submission" date="2017-11" db="EMBL/GenBank/DDBJ databases">
        <title>Evolution of Phototrophy in the Chloroflexi Phylum Driven by Horizontal Gene Transfer.</title>
        <authorList>
            <person name="Ward L.M."/>
            <person name="Hemp J."/>
            <person name="Shih P.M."/>
            <person name="Mcglynn S.E."/>
            <person name="Fischer W."/>
        </authorList>
    </citation>
    <scope>NUCLEOTIDE SEQUENCE [LARGE SCALE GENOMIC DNA]</scope>
    <source>
        <strain evidence="3">JP3_7</strain>
    </source>
</reference>
<dbReference type="Gene3D" id="3.40.50.720">
    <property type="entry name" value="NAD(P)-binding Rossmann-like Domain"/>
    <property type="match status" value="1"/>
</dbReference>
<dbReference type="PRINTS" id="PR00081">
    <property type="entry name" value="GDHRDH"/>
</dbReference>
<gene>
    <name evidence="3" type="ORF">CUN48_04390</name>
</gene>
<dbReference type="FunFam" id="3.40.50.720:FF:000084">
    <property type="entry name" value="Short-chain dehydrogenase reductase"/>
    <property type="match status" value="1"/>
</dbReference>
<accession>A0A2M8QEN8</accession>
<evidence type="ECO:0000313" key="4">
    <source>
        <dbReference type="Proteomes" id="UP000230790"/>
    </source>
</evidence>
<dbReference type="AlphaFoldDB" id="A0A2M8QEN8"/>
<dbReference type="Pfam" id="PF13561">
    <property type="entry name" value="adh_short_C2"/>
    <property type="match status" value="1"/>
</dbReference>
<dbReference type="InterPro" id="IPR036291">
    <property type="entry name" value="NAD(P)-bd_dom_sf"/>
</dbReference>
<evidence type="ECO:0000313" key="3">
    <source>
        <dbReference type="EMBL" id="PJF48264.1"/>
    </source>
</evidence>